<reference evidence="1 3" key="1">
    <citation type="submission" date="2016-06" db="EMBL/GenBank/DDBJ databases">
        <authorList>
            <person name="Kjaerup R.B."/>
            <person name="Dalgaard T.S."/>
            <person name="Juul-Madsen H.R."/>
        </authorList>
    </citation>
    <scope>NUCLEOTIDE SEQUENCE [LARGE SCALE GENOMIC DNA]</scope>
    <source>
        <strain evidence="1">Orrdi1</strain>
    </source>
</reference>
<reference evidence="2 3" key="2">
    <citation type="submission" date="2017-08" db="EMBL/GenBank/DDBJ databases">
        <authorList>
            <person name="de Groot N.N."/>
        </authorList>
    </citation>
    <scope>NUCLEOTIDE SEQUENCE [LARGE SCALE GENOMIC DNA]</scope>
    <source>
        <strain evidence="2">Orrdi1</strain>
    </source>
</reference>
<organism evidence="1 3">
    <name type="scientific">Orrella dioscoreae</name>
    <dbReference type="NCBI Taxonomy" id="1851544"/>
    <lineage>
        <taxon>Bacteria</taxon>
        <taxon>Pseudomonadati</taxon>
        <taxon>Pseudomonadota</taxon>
        <taxon>Betaproteobacteria</taxon>
        <taxon>Burkholderiales</taxon>
        <taxon>Alcaligenaceae</taxon>
        <taxon>Orrella</taxon>
    </lineage>
</organism>
<dbReference type="EMBL" id="FLRC01000020">
    <property type="protein sequence ID" value="SBT25541.1"/>
    <property type="molecule type" value="Genomic_DNA"/>
</dbReference>
<proteinExistence type="predicted"/>
<name>A0A1C3K209_9BURK</name>
<evidence type="ECO:0000313" key="1">
    <source>
        <dbReference type="EMBL" id="SBT25541.1"/>
    </source>
</evidence>
<dbReference type="AlphaFoldDB" id="A0A1C3K209"/>
<dbReference type="EMBL" id="LT907988">
    <property type="protein sequence ID" value="SOE50964.1"/>
    <property type="molecule type" value="Genomic_DNA"/>
</dbReference>
<dbReference type="Proteomes" id="UP000078558">
    <property type="component" value="Chromosome I"/>
</dbReference>
<accession>A0A1C3K209</accession>
<evidence type="ECO:0000313" key="3">
    <source>
        <dbReference type="Proteomes" id="UP000078558"/>
    </source>
</evidence>
<sequence>MPDLSRRFNIEKIPPAAKQAAFATVAAWITSRRQFPAMLAWDEWINNRDRGIQNLLIDGDDCAPADHQQAFDCHDEDYTDVNKLAQLVNATLAPAAQMQIKRGAVRATMTFSADWPRMVQDALTALPIKLGKPAALRQWLQSRHPEIAQRIENRISGGQTNLAL</sequence>
<evidence type="ECO:0000313" key="2">
    <source>
        <dbReference type="EMBL" id="SOE50964.1"/>
    </source>
</evidence>
<protein>
    <submittedName>
        <fullName evidence="1">Uncharacterized protein</fullName>
    </submittedName>
</protein>
<gene>
    <name evidence="1" type="ORF">ODI_00207</name>
    <name evidence="2" type="ORF">ODI_R3098</name>
</gene>
<dbReference type="KEGG" id="odi:ODI_R3098"/>
<keyword evidence="3" id="KW-1185">Reference proteome</keyword>